<reference evidence="3 4" key="1">
    <citation type="submission" date="2021-10" db="EMBL/GenBank/DDBJ databases">
        <title>Streptomyces sp. strain SMC 277, a novel streptomycete isolated from soil.</title>
        <authorList>
            <person name="Chanama M."/>
        </authorList>
    </citation>
    <scope>NUCLEOTIDE SEQUENCE [LARGE SCALE GENOMIC DNA]</scope>
    <source>
        <strain evidence="3 4">SMC 277</strain>
    </source>
</reference>
<keyword evidence="4" id="KW-1185">Reference proteome</keyword>
<dbReference type="Gene3D" id="3.40.50.980">
    <property type="match status" value="2"/>
</dbReference>
<dbReference type="EMBL" id="JAJAUY010000265">
    <property type="protein sequence ID" value="MCB5183569.1"/>
    <property type="molecule type" value="Genomic_DNA"/>
</dbReference>
<dbReference type="Pfam" id="PF00501">
    <property type="entry name" value="AMP-binding"/>
    <property type="match status" value="1"/>
</dbReference>
<dbReference type="SUPFAM" id="SSF52777">
    <property type="entry name" value="CoA-dependent acyltransferases"/>
    <property type="match status" value="1"/>
</dbReference>
<dbReference type="Gene3D" id="2.30.38.10">
    <property type="entry name" value="Luciferase, Domain 3"/>
    <property type="match status" value="1"/>
</dbReference>
<dbReference type="NCBIfam" id="TIGR01733">
    <property type="entry name" value="AA-adenyl-dom"/>
    <property type="match status" value="1"/>
</dbReference>
<dbReference type="InterPro" id="IPR000873">
    <property type="entry name" value="AMP-dep_synth/lig_dom"/>
</dbReference>
<dbReference type="CDD" id="cd17651">
    <property type="entry name" value="A_NRPS_VisG_like"/>
    <property type="match status" value="1"/>
</dbReference>
<accession>A0ABS8BG16</accession>
<evidence type="ECO:0000313" key="4">
    <source>
        <dbReference type="Proteomes" id="UP001199054"/>
    </source>
</evidence>
<sequence length="648" mass="68845">ATDATPQWVLPGARAEALRTDLDVAKFDLHLAFQAGRTPDGLPGPLRADVQFAADLFDAPTVRTLLDRIVRVLDAVTTDPDRRVSTFDLLAAEERDRLLTGWNATATPLPGDLLPELFAAQAARTPDTVAVATATDRLTYAELDERANRLAHLLLSRGIGPGDRVGVLLPRGTRLMTAFVAILKAGAAYLPIDPTYPRERIDFVLADARPRTVLTVQELAAGLPCDALALDAAPVATELAAAATHAPGDADRPAPLTPEAPAYVVYTSGSTGRPKGVVLPGRVLTNLLAWNASVVPTEPGARVAQFSAVGFDVAEQEILSALLYGKTLCVPDEETRLNPTALAAWLDAEGITEFYAPNLVVAAVYAAATEQGLELSALRHVLQAGEALQLSPQVREFHTARPDVVLHNNYGPSESHVVTGAVLPADVRDWPEAATLGGPVWNARTYVLDQALSPVPAGVAGELYLAGDCLAHGYLNRPDMTAERFVACPFGEPGERMYRTGDVVRWTAGGELEYLGRSDDQVKIRGIRVELGELNTVIEGHPAVARAATVLREDRPGDKRLVAYVVAEAGATLPAGDGLRRHVAATMPEALVPAAFVELDVLPLTSNGKLDRRALPAPVYGGAVAGRGPRTPREEILCGLFAEVLGVE</sequence>
<dbReference type="InterPro" id="IPR045851">
    <property type="entry name" value="AMP-bd_C_sf"/>
</dbReference>
<feature type="non-terminal residue" evidence="3">
    <location>
        <position position="1"/>
    </location>
</feature>
<evidence type="ECO:0000259" key="1">
    <source>
        <dbReference type="Pfam" id="PF00501"/>
    </source>
</evidence>
<evidence type="ECO:0000259" key="2">
    <source>
        <dbReference type="Pfam" id="PF13193"/>
    </source>
</evidence>
<evidence type="ECO:0000313" key="3">
    <source>
        <dbReference type="EMBL" id="MCB5183569.1"/>
    </source>
</evidence>
<comment type="caution">
    <text evidence="3">The sequence shown here is derived from an EMBL/GenBank/DDBJ whole genome shotgun (WGS) entry which is preliminary data.</text>
</comment>
<dbReference type="Gene3D" id="3.30.300.30">
    <property type="match status" value="1"/>
</dbReference>
<dbReference type="Pfam" id="PF13193">
    <property type="entry name" value="AMP-binding_C"/>
    <property type="match status" value="1"/>
</dbReference>
<dbReference type="PANTHER" id="PTHR45527">
    <property type="entry name" value="NONRIBOSOMAL PEPTIDE SYNTHETASE"/>
    <property type="match status" value="1"/>
</dbReference>
<dbReference type="RefSeq" id="WP_226731075.1">
    <property type="nucleotide sequence ID" value="NZ_JAJAUY010000265.1"/>
</dbReference>
<gene>
    <name evidence="3" type="ORF">LG632_29975</name>
</gene>
<dbReference type="PANTHER" id="PTHR45527:SF1">
    <property type="entry name" value="FATTY ACID SYNTHASE"/>
    <property type="match status" value="1"/>
</dbReference>
<feature type="domain" description="AMP-binding enzyme C-terminal" evidence="2">
    <location>
        <begin position="534"/>
        <end position="609"/>
    </location>
</feature>
<protein>
    <submittedName>
        <fullName evidence="3">Amino acid adenylation domain-containing protein</fullName>
    </submittedName>
</protein>
<dbReference type="InterPro" id="IPR020845">
    <property type="entry name" value="AMP-binding_CS"/>
</dbReference>
<name>A0ABS8BG16_9ACTN</name>
<feature type="domain" description="AMP-dependent synthetase/ligase" evidence="1">
    <location>
        <begin position="118"/>
        <end position="475"/>
    </location>
</feature>
<proteinExistence type="predicted"/>
<feature type="non-terminal residue" evidence="3">
    <location>
        <position position="648"/>
    </location>
</feature>
<dbReference type="Gene3D" id="3.30.559.30">
    <property type="entry name" value="Nonribosomal peptide synthetase, condensation domain"/>
    <property type="match status" value="1"/>
</dbReference>
<dbReference type="InterPro" id="IPR010071">
    <property type="entry name" value="AA_adenyl_dom"/>
</dbReference>
<organism evidence="3 4">
    <name type="scientific">Streptomyces antimicrobicus</name>
    <dbReference type="NCBI Taxonomy" id="2883108"/>
    <lineage>
        <taxon>Bacteria</taxon>
        <taxon>Bacillati</taxon>
        <taxon>Actinomycetota</taxon>
        <taxon>Actinomycetes</taxon>
        <taxon>Kitasatosporales</taxon>
        <taxon>Streptomycetaceae</taxon>
        <taxon>Streptomyces</taxon>
    </lineage>
</organism>
<dbReference type="SUPFAM" id="SSF56801">
    <property type="entry name" value="Acetyl-CoA synthetase-like"/>
    <property type="match status" value="1"/>
</dbReference>
<dbReference type="Proteomes" id="UP001199054">
    <property type="component" value="Unassembled WGS sequence"/>
</dbReference>
<dbReference type="PROSITE" id="PS00455">
    <property type="entry name" value="AMP_BINDING"/>
    <property type="match status" value="1"/>
</dbReference>
<dbReference type="InterPro" id="IPR025110">
    <property type="entry name" value="AMP-bd_C"/>
</dbReference>